<reference evidence="2" key="2">
    <citation type="submission" date="2014-07" db="EMBL/GenBank/DDBJ databases">
        <authorList>
            <person name="Hull J."/>
        </authorList>
    </citation>
    <scope>NUCLEOTIDE SEQUENCE</scope>
</reference>
<organism evidence="2">
    <name type="scientific">Lygus hesperus</name>
    <name type="common">Western plant bug</name>
    <dbReference type="NCBI Taxonomy" id="30085"/>
    <lineage>
        <taxon>Eukaryota</taxon>
        <taxon>Metazoa</taxon>
        <taxon>Ecdysozoa</taxon>
        <taxon>Arthropoda</taxon>
        <taxon>Hexapoda</taxon>
        <taxon>Insecta</taxon>
        <taxon>Pterygota</taxon>
        <taxon>Neoptera</taxon>
        <taxon>Paraneoptera</taxon>
        <taxon>Hemiptera</taxon>
        <taxon>Heteroptera</taxon>
        <taxon>Panheteroptera</taxon>
        <taxon>Cimicomorpha</taxon>
        <taxon>Miridae</taxon>
        <taxon>Mirini</taxon>
        <taxon>Lygus</taxon>
    </lineage>
</organism>
<keyword evidence="2" id="KW-0413">Isomerase</keyword>
<sequence length="196" mass="21955">MGDQQPLPPPTLFQPDQASWKLFLKRVKNLFITCGTTTDSIKKSYLLASLGDSTFSLLHSLCLPKEPEDDSLKFDDLAELLTKHFEPVSRSSAKRKEFYSLRQIANESVTEFSARVREVATKCSFGAELGIVMRDIFVAGLSSAKIQDRLMEEDPTSTTFTLAEAVRLASAKEAAISHRVSVEQIQIKTEPEFNYM</sequence>
<dbReference type="AlphaFoldDB" id="A0A0A9XLF8"/>
<protein>
    <submittedName>
        <fullName evidence="2">Methylthioribose-1-phosphate isomerase 1</fullName>
    </submittedName>
</protein>
<dbReference type="PANTHER" id="PTHR33198">
    <property type="entry name" value="ANK_REP_REGION DOMAIN-CONTAINING PROTEIN-RELATED"/>
    <property type="match status" value="1"/>
</dbReference>
<dbReference type="PANTHER" id="PTHR33198:SF19">
    <property type="entry name" value="CCHC-TYPE DOMAIN-CONTAINING PROTEIN"/>
    <property type="match status" value="1"/>
</dbReference>
<dbReference type="InterPro" id="IPR005162">
    <property type="entry name" value="Retrotrans_gag_dom"/>
</dbReference>
<dbReference type="Pfam" id="PF03732">
    <property type="entry name" value="Retrotrans_gag"/>
    <property type="match status" value="1"/>
</dbReference>
<gene>
    <name evidence="2" type="primary">mtnA1</name>
    <name evidence="2" type="ORF">CM83_51975</name>
</gene>
<feature type="non-terminal residue" evidence="2">
    <location>
        <position position="196"/>
    </location>
</feature>
<dbReference type="GO" id="GO:0016853">
    <property type="term" value="F:isomerase activity"/>
    <property type="evidence" value="ECO:0007669"/>
    <property type="project" value="UniProtKB-KW"/>
</dbReference>
<dbReference type="EMBL" id="GBHO01022047">
    <property type="protein sequence ID" value="JAG21557.1"/>
    <property type="molecule type" value="Transcribed_RNA"/>
</dbReference>
<accession>A0A0A9XLF8</accession>
<reference evidence="2" key="1">
    <citation type="journal article" date="2014" name="PLoS ONE">
        <title>Transcriptome-Based Identification of ABC Transporters in the Western Tarnished Plant Bug Lygus hesperus.</title>
        <authorList>
            <person name="Hull J.J."/>
            <person name="Chaney K."/>
            <person name="Geib S.M."/>
            <person name="Fabrick J.A."/>
            <person name="Brent C.S."/>
            <person name="Walsh D."/>
            <person name="Lavine L.C."/>
        </authorList>
    </citation>
    <scope>NUCLEOTIDE SEQUENCE</scope>
</reference>
<name>A0A0A9XLF8_LYGHE</name>
<evidence type="ECO:0000259" key="1">
    <source>
        <dbReference type="Pfam" id="PF03732"/>
    </source>
</evidence>
<evidence type="ECO:0000313" key="2">
    <source>
        <dbReference type="EMBL" id="JAG21557.1"/>
    </source>
</evidence>
<feature type="domain" description="Retrotransposon gag" evidence="1">
    <location>
        <begin position="70"/>
        <end position="125"/>
    </location>
</feature>
<proteinExistence type="predicted"/>